<keyword evidence="2" id="KW-1185">Reference proteome</keyword>
<protein>
    <submittedName>
        <fullName evidence="1">Uncharacterized protein</fullName>
    </submittedName>
</protein>
<reference evidence="1 2" key="1">
    <citation type="submission" date="2020-08" db="EMBL/GenBank/DDBJ databases">
        <title>Genome public.</title>
        <authorList>
            <person name="Liu C."/>
            <person name="Sun Q."/>
        </authorList>
    </citation>
    <scope>NUCLEOTIDE SEQUENCE [LARGE SCALE GENOMIC DNA]</scope>
    <source>
        <strain evidence="1 2">M29</strain>
    </source>
</reference>
<dbReference type="RefSeq" id="WP_186995749.1">
    <property type="nucleotide sequence ID" value="NZ_JACOQG010000071.1"/>
</dbReference>
<comment type="caution">
    <text evidence="1">The sequence shown here is derived from an EMBL/GenBank/DDBJ whole genome shotgun (WGS) entry which is preliminary data.</text>
</comment>
<proteinExistence type="predicted"/>
<dbReference type="Proteomes" id="UP000649826">
    <property type="component" value="Unassembled WGS sequence"/>
</dbReference>
<dbReference type="EMBL" id="JACOQG010000071">
    <property type="protein sequence ID" value="MBC5781253.1"/>
    <property type="molecule type" value="Genomic_DNA"/>
</dbReference>
<organism evidence="1 2">
    <name type="scientific">Blautia difficilis</name>
    <dbReference type="NCBI Taxonomy" id="2763027"/>
    <lineage>
        <taxon>Bacteria</taxon>
        <taxon>Bacillati</taxon>
        <taxon>Bacillota</taxon>
        <taxon>Clostridia</taxon>
        <taxon>Lachnospirales</taxon>
        <taxon>Lachnospiraceae</taxon>
        <taxon>Blautia</taxon>
    </lineage>
</organism>
<evidence type="ECO:0000313" key="1">
    <source>
        <dbReference type="EMBL" id="MBC5781253.1"/>
    </source>
</evidence>
<accession>A0ABR7IMM0</accession>
<gene>
    <name evidence="1" type="ORF">H8Z82_16735</name>
</gene>
<evidence type="ECO:0000313" key="2">
    <source>
        <dbReference type="Proteomes" id="UP000649826"/>
    </source>
</evidence>
<name>A0ABR7IMM0_9FIRM</name>
<sequence length="100" mass="11553">MIWNDEKKEVEDENFFDLPGNIENNLQLASKLMDILKKVPCTTGYKTKVLKTSILLQALQEETKQKDTIIHAIVDLRKANCLSEEEFKLMLLSYNSCAKF</sequence>